<protein>
    <submittedName>
        <fullName evidence="1">Uncharacterized protein</fullName>
    </submittedName>
</protein>
<sequence length="87" mass="9101">MTDGLLLVTRPGIIDTASAGGAREILAQSGQNVLGLVVNGVSAGSEPDGAFQRVKAYHKGKYKDAAIKKVTVPSESSSDPSFPDWDR</sequence>
<evidence type="ECO:0000313" key="2">
    <source>
        <dbReference type="Proteomes" id="UP000095472"/>
    </source>
</evidence>
<keyword evidence="2" id="KW-1185">Reference proteome</keyword>
<reference evidence="1 2" key="1">
    <citation type="journal article" date="2016" name="Genome Announc.">
        <title>Draft Genome Sequence of the Thermotolerant Cyanobacterium Desertifilum sp. IPPAS B-1220.</title>
        <authorList>
            <person name="Mironov K.S."/>
            <person name="Sinetova M.A."/>
            <person name="Bolatkhan K."/>
            <person name="Zayadan B.K."/>
            <person name="Ustinova V.V."/>
            <person name="Kupriyanova E.V."/>
            <person name="Skrypnik A.N."/>
            <person name="Gogoleva N.E."/>
            <person name="Gogolev Y.V."/>
            <person name="Los D.A."/>
        </authorList>
    </citation>
    <scope>NUCLEOTIDE SEQUENCE [LARGE SCALE GENOMIC DNA]</scope>
    <source>
        <strain evidence="1 2">IPPAS B-1220</strain>
    </source>
</reference>
<organism evidence="1 2">
    <name type="scientific">Desertifilum tharense IPPAS B-1220</name>
    <dbReference type="NCBI Taxonomy" id="1781255"/>
    <lineage>
        <taxon>Bacteria</taxon>
        <taxon>Bacillati</taxon>
        <taxon>Cyanobacteriota</taxon>
        <taxon>Cyanophyceae</taxon>
        <taxon>Desertifilales</taxon>
        <taxon>Desertifilaceae</taxon>
        <taxon>Desertifilum</taxon>
    </lineage>
</organism>
<accession>A0ACD5GNE1</accession>
<dbReference type="EMBL" id="CP182909">
    <property type="protein sequence ID" value="XPM62152.1"/>
    <property type="molecule type" value="Genomic_DNA"/>
</dbReference>
<name>A0ACD5GNE1_9CYAN</name>
<gene>
    <name evidence="1" type="ORF">BH720_020025</name>
</gene>
<proteinExistence type="predicted"/>
<dbReference type="Proteomes" id="UP000095472">
    <property type="component" value="Chromosome"/>
</dbReference>
<evidence type="ECO:0000313" key="1">
    <source>
        <dbReference type="EMBL" id="XPM62152.1"/>
    </source>
</evidence>